<dbReference type="InterPro" id="IPR000551">
    <property type="entry name" value="MerR-type_HTH_dom"/>
</dbReference>
<organism evidence="3 4">
    <name type="scientific">Kutzneria kofuensis</name>
    <dbReference type="NCBI Taxonomy" id="103725"/>
    <lineage>
        <taxon>Bacteria</taxon>
        <taxon>Bacillati</taxon>
        <taxon>Actinomycetota</taxon>
        <taxon>Actinomycetes</taxon>
        <taxon>Pseudonocardiales</taxon>
        <taxon>Pseudonocardiaceae</taxon>
        <taxon>Kutzneria</taxon>
    </lineage>
</organism>
<keyword evidence="3" id="KW-0346">Stress response</keyword>
<protein>
    <submittedName>
        <fullName evidence="3">MerR family transcriptional regulator/heat shock protein HspR</fullName>
    </submittedName>
</protein>
<dbReference type="SMART" id="SM00422">
    <property type="entry name" value="HTH_MERR"/>
    <property type="match status" value="1"/>
</dbReference>
<dbReference type="PANTHER" id="PTHR30204">
    <property type="entry name" value="REDOX-CYCLING DRUG-SENSING TRANSCRIPTIONAL ACTIVATOR SOXR"/>
    <property type="match status" value="1"/>
</dbReference>
<evidence type="ECO:0000256" key="1">
    <source>
        <dbReference type="ARBA" id="ARBA00023125"/>
    </source>
</evidence>
<dbReference type="Proteomes" id="UP000585638">
    <property type="component" value="Unassembled WGS sequence"/>
</dbReference>
<evidence type="ECO:0000259" key="2">
    <source>
        <dbReference type="PROSITE" id="PS50937"/>
    </source>
</evidence>
<evidence type="ECO:0000313" key="4">
    <source>
        <dbReference type="Proteomes" id="UP000585638"/>
    </source>
</evidence>
<gene>
    <name evidence="3" type="ORF">BJ998_002966</name>
</gene>
<dbReference type="Pfam" id="PF13411">
    <property type="entry name" value="MerR_1"/>
    <property type="match status" value="1"/>
</dbReference>
<dbReference type="SUPFAM" id="SSF46955">
    <property type="entry name" value="Putative DNA-binding domain"/>
    <property type="match status" value="1"/>
</dbReference>
<keyword evidence="4" id="KW-1185">Reference proteome</keyword>
<dbReference type="GO" id="GO:0003700">
    <property type="term" value="F:DNA-binding transcription factor activity"/>
    <property type="evidence" value="ECO:0007669"/>
    <property type="project" value="InterPro"/>
</dbReference>
<feature type="domain" description="HTH merR-type" evidence="2">
    <location>
        <begin position="10"/>
        <end position="79"/>
    </location>
</feature>
<dbReference type="PANTHER" id="PTHR30204:SF58">
    <property type="entry name" value="HTH-TYPE TRANSCRIPTIONAL REGULATOR YFMP"/>
    <property type="match status" value="1"/>
</dbReference>
<dbReference type="InterPro" id="IPR009061">
    <property type="entry name" value="DNA-bd_dom_put_sf"/>
</dbReference>
<dbReference type="RefSeq" id="WP_184862113.1">
    <property type="nucleotide sequence ID" value="NZ_BAAAWY010000007.1"/>
</dbReference>
<name>A0A7W9NGJ3_9PSEU</name>
<dbReference type="AlphaFoldDB" id="A0A7W9NGJ3"/>
<dbReference type="PROSITE" id="PS50937">
    <property type="entry name" value="HTH_MERR_2"/>
    <property type="match status" value="1"/>
</dbReference>
<dbReference type="GO" id="GO:0003677">
    <property type="term" value="F:DNA binding"/>
    <property type="evidence" value="ECO:0007669"/>
    <property type="project" value="UniProtKB-KW"/>
</dbReference>
<evidence type="ECO:0000313" key="3">
    <source>
        <dbReference type="EMBL" id="MBB5891770.1"/>
    </source>
</evidence>
<accession>A0A7W9NGJ3</accession>
<sequence>MTAGPDTTPVYSISAAAELVGLHPQTLRTYEAHGLVRPYRADNGQRRYSARDIERLRQIRDLSQREGINTAGIRRIIELQELLLRLQTALGCR</sequence>
<dbReference type="NCBIfam" id="NF047375">
    <property type="entry name" value="HeatShock_HspR"/>
    <property type="match status" value="1"/>
</dbReference>
<dbReference type="PRINTS" id="PR00040">
    <property type="entry name" value="HTHMERR"/>
</dbReference>
<dbReference type="PROSITE" id="PS00552">
    <property type="entry name" value="HTH_MERR_1"/>
    <property type="match status" value="1"/>
</dbReference>
<dbReference type="Gene3D" id="1.10.1660.10">
    <property type="match status" value="1"/>
</dbReference>
<dbReference type="EMBL" id="JACHIR010000001">
    <property type="protein sequence ID" value="MBB5891770.1"/>
    <property type="molecule type" value="Genomic_DNA"/>
</dbReference>
<reference evidence="3 4" key="1">
    <citation type="submission" date="2020-08" db="EMBL/GenBank/DDBJ databases">
        <title>Sequencing the genomes of 1000 actinobacteria strains.</title>
        <authorList>
            <person name="Klenk H.-P."/>
        </authorList>
    </citation>
    <scope>NUCLEOTIDE SEQUENCE [LARGE SCALE GENOMIC DNA]</scope>
    <source>
        <strain evidence="3 4">DSM 43851</strain>
    </source>
</reference>
<comment type="caution">
    <text evidence="3">The sequence shown here is derived from an EMBL/GenBank/DDBJ whole genome shotgun (WGS) entry which is preliminary data.</text>
</comment>
<keyword evidence="1" id="KW-0238">DNA-binding</keyword>
<proteinExistence type="predicted"/>
<dbReference type="InterPro" id="IPR047057">
    <property type="entry name" value="MerR_fam"/>
</dbReference>